<dbReference type="EMBL" id="JAODYH010000006">
    <property type="protein sequence ID" value="MCT9811665.1"/>
    <property type="molecule type" value="Genomic_DNA"/>
</dbReference>
<evidence type="ECO:0000313" key="3">
    <source>
        <dbReference type="Proteomes" id="UP001525968"/>
    </source>
</evidence>
<dbReference type="PROSITE" id="PS51257">
    <property type="entry name" value="PROKAR_LIPOPROTEIN"/>
    <property type="match status" value="1"/>
</dbReference>
<keyword evidence="1" id="KW-1133">Transmembrane helix</keyword>
<reference evidence="2 3" key="1">
    <citation type="submission" date="2022-09" db="EMBL/GenBank/DDBJ databases">
        <title>Draft genome of isolate Be4.</title>
        <authorList>
            <person name="Sanchez-Castro I."/>
            <person name="Martinez-Rodriguez P."/>
            <person name="Descostes M."/>
            <person name="Merroun M."/>
        </authorList>
    </citation>
    <scope>NUCLEOTIDE SEQUENCE [LARGE SCALE GENOMIC DNA]</scope>
    <source>
        <strain evidence="2 3">Be4</strain>
    </source>
</reference>
<evidence type="ECO:0000256" key="1">
    <source>
        <dbReference type="SAM" id="Phobius"/>
    </source>
</evidence>
<sequence length="86" mass="9523">MLAKRLMWILWPAFLAACAMEMLVFGLVDPSEIQWRGETLNWGRQAFYTLSFFAFWLVTSAASGLTCLLGMGPAEVNGGHRAPALD</sequence>
<keyword evidence="1" id="KW-0472">Membrane</keyword>
<dbReference type="Proteomes" id="UP001525968">
    <property type="component" value="Unassembled WGS sequence"/>
</dbReference>
<evidence type="ECO:0008006" key="4">
    <source>
        <dbReference type="Google" id="ProtNLM"/>
    </source>
</evidence>
<keyword evidence="3" id="KW-1185">Reference proteome</keyword>
<evidence type="ECO:0000313" key="2">
    <source>
        <dbReference type="EMBL" id="MCT9811665.1"/>
    </source>
</evidence>
<proteinExistence type="predicted"/>
<protein>
    <recommendedName>
        <fullName evidence="4">Transmembrane protein</fullName>
    </recommendedName>
</protein>
<comment type="caution">
    <text evidence="2">The sequence shown here is derived from an EMBL/GenBank/DDBJ whole genome shotgun (WGS) entry which is preliminary data.</text>
</comment>
<organism evidence="2 3">
    <name type="scientific">Acidovorax bellezanensis</name>
    <dbReference type="NCBI Taxonomy" id="2976702"/>
    <lineage>
        <taxon>Bacteria</taxon>
        <taxon>Pseudomonadati</taxon>
        <taxon>Pseudomonadota</taxon>
        <taxon>Betaproteobacteria</taxon>
        <taxon>Burkholderiales</taxon>
        <taxon>Comamonadaceae</taxon>
        <taxon>Acidovorax</taxon>
    </lineage>
</organism>
<gene>
    <name evidence="2" type="ORF">N0K08_13525</name>
</gene>
<accession>A0ABT2PMG4</accession>
<dbReference type="RefSeq" id="WP_261500919.1">
    <property type="nucleotide sequence ID" value="NZ_JAODYH010000006.1"/>
</dbReference>
<name>A0ABT2PMG4_9BURK</name>
<keyword evidence="1" id="KW-0812">Transmembrane</keyword>
<feature type="transmembrane region" description="Helical" evidence="1">
    <location>
        <begin position="50"/>
        <end position="71"/>
    </location>
</feature>